<feature type="compositionally biased region" description="Low complexity" evidence="1">
    <location>
        <begin position="1098"/>
        <end position="1112"/>
    </location>
</feature>
<accession>A0ABT4QM92</accession>
<feature type="compositionally biased region" description="Polar residues" evidence="1">
    <location>
        <begin position="1085"/>
        <end position="1097"/>
    </location>
</feature>
<evidence type="ECO:0000313" key="8">
    <source>
        <dbReference type="Proteomes" id="UP001152178"/>
    </source>
</evidence>
<evidence type="ECO:0000259" key="6">
    <source>
        <dbReference type="Pfam" id="PF21070"/>
    </source>
</evidence>
<dbReference type="InterPro" id="IPR048677">
    <property type="entry name" value="TssM1_hel"/>
</dbReference>
<evidence type="ECO:0000256" key="2">
    <source>
        <dbReference type="SAM" id="Phobius"/>
    </source>
</evidence>
<keyword evidence="8" id="KW-1185">Reference proteome</keyword>
<dbReference type="PANTHER" id="PTHR36153">
    <property type="entry name" value="INNER MEMBRANE PROTEIN-RELATED"/>
    <property type="match status" value="1"/>
</dbReference>
<dbReference type="Pfam" id="PF14331">
    <property type="entry name" value="IcmF-related_N"/>
    <property type="match status" value="1"/>
</dbReference>
<dbReference type="EMBL" id="JAPFQA010000001">
    <property type="protein sequence ID" value="MCZ8542671.1"/>
    <property type="molecule type" value="Genomic_DNA"/>
</dbReference>
<dbReference type="PANTHER" id="PTHR36153:SF1">
    <property type="entry name" value="TYPE VI SECRETION SYSTEM COMPONENT TSSM1"/>
    <property type="match status" value="1"/>
</dbReference>
<dbReference type="Gene3D" id="3.40.50.300">
    <property type="entry name" value="P-loop containing nucleotide triphosphate hydrolases"/>
    <property type="match status" value="1"/>
</dbReference>
<gene>
    <name evidence="7" type="primary">tssM</name>
    <name evidence="7" type="ORF">OOJ09_00660</name>
</gene>
<feature type="domain" description="Type VI secretion system IcmF C-terminal" evidence="3">
    <location>
        <begin position="1061"/>
        <end position="1164"/>
    </location>
</feature>
<feature type="transmembrane region" description="Helical" evidence="2">
    <location>
        <begin position="426"/>
        <end position="451"/>
    </location>
</feature>
<dbReference type="InterPro" id="IPR025743">
    <property type="entry name" value="TssM1_N"/>
</dbReference>
<organism evidence="7 8">
    <name type="scientific">Mesorhizobium qingshengii</name>
    <dbReference type="NCBI Taxonomy" id="1165689"/>
    <lineage>
        <taxon>Bacteria</taxon>
        <taxon>Pseudomonadati</taxon>
        <taxon>Pseudomonadota</taxon>
        <taxon>Alphaproteobacteria</taxon>
        <taxon>Hyphomicrobiales</taxon>
        <taxon>Phyllobacteriaceae</taxon>
        <taxon>Mesorhizobium</taxon>
    </lineage>
</organism>
<dbReference type="InterPro" id="IPR009612">
    <property type="entry name" value="IcmF-rel"/>
</dbReference>
<protein>
    <submittedName>
        <fullName evidence="7">Type VI secretion system membrane subunit TssM</fullName>
    </submittedName>
</protein>
<keyword evidence="2" id="KW-0812">Transmembrane</keyword>
<evidence type="ECO:0000259" key="3">
    <source>
        <dbReference type="Pfam" id="PF06744"/>
    </source>
</evidence>
<evidence type="ECO:0000256" key="1">
    <source>
        <dbReference type="SAM" id="MobiDB-lite"/>
    </source>
</evidence>
<proteinExistence type="predicted"/>
<feature type="domain" description="Type VI secretion system component TssM1 N-terminal" evidence="5">
    <location>
        <begin position="181"/>
        <end position="435"/>
    </location>
</feature>
<dbReference type="Pfam" id="PF06761">
    <property type="entry name" value="IcmF-related"/>
    <property type="match status" value="1"/>
</dbReference>
<comment type="caution">
    <text evidence="7">The sequence shown here is derived from an EMBL/GenBank/DDBJ whole genome shotgun (WGS) entry which is preliminary data.</text>
</comment>
<evidence type="ECO:0000259" key="4">
    <source>
        <dbReference type="Pfam" id="PF06761"/>
    </source>
</evidence>
<feature type="transmembrane region" description="Helical" evidence="2">
    <location>
        <begin position="40"/>
        <end position="59"/>
    </location>
</feature>
<keyword evidence="2" id="KW-0472">Membrane</keyword>
<dbReference type="Proteomes" id="UP001152178">
    <property type="component" value="Unassembled WGS sequence"/>
</dbReference>
<dbReference type="SUPFAM" id="SSF52540">
    <property type="entry name" value="P-loop containing nucleoside triphosphate hydrolases"/>
    <property type="match status" value="1"/>
</dbReference>
<dbReference type="Pfam" id="PF06744">
    <property type="entry name" value="IcmF_C"/>
    <property type="match status" value="1"/>
</dbReference>
<feature type="region of interest" description="Disordered" evidence="1">
    <location>
        <begin position="803"/>
        <end position="823"/>
    </location>
</feature>
<name>A0ABT4QM92_9HYPH</name>
<feature type="region of interest" description="Disordered" evidence="1">
    <location>
        <begin position="838"/>
        <end position="858"/>
    </location>
</feature>
<dbReference type="InterPro" id="IPR010623">
    <property type="entry name" value="IcmF_C"/>
</dbReference>
<reference evidence="7" key="1">
    <citation type="submission" date="2022-11" db="EMBL/GenBank/DDBJ databases">
        <authorList>
            <person name="Coimbra C."/>
        </authorList>
    </citation>
    <scope>NUCLEOTIDE SEQUENCE</scope>
    <source>
        <strain evidence="7">Jales19</strain>
    </source>
</reference>
<evidence type="ECO:0000259" key="5">
    <source>
        <dbReference type="Pfam" id="PF14331"/>
    </source>
</evidence>
<keyword evidence="2" id="KW-1133">Transmembrane helix</keyword>
<dbReference type="InterPro" id="IPR053156">
    <property type="entry name" value="T6SS_TssM-like"/>
</dbReference>
<feature type="compositionally biased region" description="Low complexity" evidence="1">
    <location>
        <begin position="806"/>
        <end position="823"/>
    </location>
</feature>
<feature type="domain" description="Type VI secretion system component TssM1 helical" evidence="6">
    <location>
        <begin position="952"/>
        <end position="1052"/>
    </location>
</feature>
<dbReference type="InterPro" id="IPR017731">
    <property type="entry name" value="TssM1-like"/>
</dbReference>
<dbReference type="Pfam" id="PF21070">
    <property type="entry name" value="IcmF_helical"/>
    <property type="match status" value="1"/>
</dbReference>
<feature type="region of interest" description="Disordered" evidence="1">
    <location>
        <begin position="1085"/>
        <end position="1116"/>
    </location>
</feature>
<dbReference type="NCBIfam" id="TIGR03348">
    <property type="entry name" value="VI_IcmF"/>
    <property type="match status" value="1"/>
</dbReference>
<feature type="domain" description="IcmF-related" evidence="4">
    <location>
        <begin position="492"/>
        <end position="799"/>
    </location>
</feature>
<dbReference type="InterPro" id="IPR027417">
    <property type="entry name" value="P-loop_NTPase"/>
</dbReference>
<sequence length="1183" mass="128129">MTRWPLRIFSVTALAGFAAAVWFAGPLVRFADTRPLGPVWLRATIIGVIVSTLALFYGLRFWQARKAQKELETVVAHTDDRDDDSRVLEARMNEAIAALKRSSGKRNFLYEIPWYIVIGPPGAGKTTALVNSGLNFPLAGSGDAQPVAGVGGTRSCDWWFTDEAVLIDTAGRYTTQDSNAESDKKSWLAFLSLLKRYRTRQPINGVILAISLADLIGLDDQQLDAHVVEIRSRLREIHETLKIQFPVYLLFTKADLVSGFMDYFGGFDEPRRRKVWGATFQTTDRNKNMAAEAPAEFDALARRLVEEMPDRLQEEADPVARISVFGFPAQFGALKGRVTNFIASLFDPTRSQVNVSLRGLYFSSGTQEGTPIDQVLGAIGRSFGSNTSAHLSGTGKSFFLHDLLTGVIFAESGWVSYDKSAARRAAIARFGGLCAIALIAAAALGTLALSFTTNRSLIASTTQAMGQYRETAGALLESSEVTDVDLENVIGPLDQLRDLPAGFETSDLPTPIEETFGLSQRERLLSASRTAYRQALERMFRSRLLIQAERTIQARMADPVALYEPLKIYLMLGGKAPKVDDALIVSWMKQDWEQNRYPGENNREGREQLEKHLRAMLALDDAYDPVFELNQPLVEAAQRSLGRMSLADRASALIKSAAYAAALDDFSVSLKGGPEAQLLFERVDGGDLSGLRVPGIYTYAGFNNFYLGQLSRIAQTLVDDQWVLGGGGEQGGIDQALLKLGPELLDRYGKEFATAWNSVLDQLKFKAMLTDKPHYIALSAAAAPTSPIEQLFTAIASETALTRDPASGTGAEAGAGQSQSQDAANMARGLARIGIQTATGKSQSRAGTGSASSQNQNPGANIEAQFRSFQALVNGPAGHRPIDALTQNFRDIYQSLQLATDVPSQTERVNANLQLQIATLRANVSRLPKQLARMVNATADEFEGNVTETSVANLNQMLDQAVTAPCEAAVNGRYPFAGNGTEDIAMADFGKLFAPGGLMDRFFAQNLASLIDMTGQDWSWKQDARFGRDLSKSTLKDFQLAAEIRNAFFPSGGSVPSVSLTITPFSLHGDADAAVLDVDGQTVQSNQAGNAPSTVTWPSGTSSGSASLSLTPEMPGRESTIRFEGPWALKRLLDKATITSSDSNVTARFLIGGRDVTYTIQTGSSPSPFSLPALSGFSCPKAF</sequence>
<evidence type="ECO:0000313" key="7">
    <source>
        <dbReference type="EMBL" id="MCZ8542671.1"/>
    </source>
</evidence>
<dbReference type="RefSeq" id="WP_269903336.1">
    <property type="nucleotide sequence ID" value="NZ_JAPFQA010000001.1"/>
</dbReference>